<keyword evidence="1" id="KW-0614">Plasmid</keyword>
<geneLocation type="plasmid" evidence="1">
    <name>pSD853_7.9</name>
</geneLocation>
<dbReference type="AlphaFoldDB" id="F5BQS3"/>
<evidence type="ECO:0000313" key="1">
    <source>
        <dbReference type="EMBL" id="AEA95703.1"/>
    </source>
</evidence>
<organism evidence="1">
    <name type="scientific">Salmonella dublin</name>
    <dbReference type="NCBI Taxonomy" id="98360"/>
    <lineage>
        <taxon>Bacteria</taxon>
        <taxon>Pseudomonadati</taxon>
        <taxon>Pseudomonadota</taxon>
        <taxon>Gammaproteobacteria</taxon>
        <taxon>Enterobacterales</taxon>
        <taxon>Enterobacteriaceae</taxon>
        <taxon>Salmonella</taxon>
    </lineage>
</organism>
<protein>
    <submittedName>
        <fullName evidence="1">Uncharacterized protein</fullName>
    </submittedName>
</protein>
<sequence length="56" mass="6465">MTKTPEESKLKIETLAEAQKKMQELLSDPKLILPQHFPERSPEGIVLLDKNNKLHQ</sequence>
<name>F5BQS3_SALDU</name>
<dbReference type="RefSeq" id="WP_013712115.1">
    <property type="nucleotide sequence ID" value="NC_015392.1"/>
</dbReference>
<reference evidence="1" key="1">
    <citation type="journal article" date="2012" name="Food Res. Intern.">
        <title>Sequencing of plasmids from a multi-antimicrobial resistant Salmonella enterica serovar Dublin strain.</title>
        <authorList>
            <person name="Han J."/>
            <person name="Lynne A.M."/>
            <person name="David D.E."/>
            <person name="Nayak R."/>
            <person name="Foley S.L."/>
        </authorList>
    </citation>
    <scope>NUCLEOTIDE SEQUENCE</scope>
    <source>
        <strain evidence="1">853</strain>
        <plasmid evidence="1">pSD853_7.9</plasmid>
    </source>
</reference>
<gene>
    <name evidence="1" type="ORF">pSD853_7.9_10</name>
</gene>
<accession>F5BQS3</accession>
<proteinExistence type="predicted"/>
<dbReference type="EMBL" id="JF267654">
    <property type="protein sequence ID" value="AEA95703.1"/>
    <property type="molecule type" value="Genomic_DNA"/>
</dbReference>